<dbReference type="AlphaFoldDB" id="A0A4Y7J9Z2"/>
<evidence type="ECO:0000313" key="1">
    <source>
        <dbReference type="EMBL" id="RZC56598.1"/>
    </source>
</evidence>
<dbReference type="EMBL" id="CM010717">
    <property type="protein sequence ID" value="RZC56598.1"/>
    <property type="molecule type" value="Genomic_DNA"/>
</dbReference>
<gene>
    <name evidence="1" type="ORF">C5167_015455</name>
</gene>
<accession>A0A4Y7J9Z2</accession>
<keyword evidence="2" id="KW-1185">Reference proteome</keyword>
<proteinExistence type="predicted"/>
<name>A0A4Y7J9Z2_PAPSO</name>
<organism evidence="1 2">
    <name type="scientific">Papaver somniferum</name>
    <name type="common">Opium poppy</name>
    <dbReference type="NCBI Taxonomy" id="3469"/>
    <lineage>
        <taxon>Eukaryota</taxon>
        <taxon>Viridiplantae</taxon>
        <taxon>Streptophyta</taxon>
        <taxon>Embryophyta</taxon>
        <taxon>Tracheophyta</taxon>
        <taxon>Spermatophyta</taxon>
        <taxon>Magnoliopsida</taxon>
        <taxon>Ranunculales</taxon>
        <taxon>Papaveraceae</taxon>
        <taxon>Papaveroideae</taxon>
        <taxon>Papaver</taxon>
    </lineage>
</organism>
<sequence>MMNLNLIPCKVCGCIAISRHVQPKILISPNPARNTGYIPGLLKFSS</sequence>
<protein>
    <submittedName>
        <fullName evidence="1">Uncharacterized protein</fullName>
    </submittedName>
</protein>
<reference evidence="1 2" key="1">
    <citation type="journal article" date="2018" name="Science">
        <title>The opium poppy genome and morphinan production.</title>
        <authorList>
            <person name="Guo L."/>
            <person name="Winzer T."/>
            <person name="Yang X."/>
            <person name="Li Y."/>
            <person name="Ning Z."/>
            <person name="He Z."/>
            <person name="Teodor R."/>
            <person name="Lu Y."/>
            <person name="Bowser T.A."/>
            <person name="Graham I.A."/>
            <person name="Ye K."/>
        </authorList>
    </citation>
    <scope>NUCLEOTIDE SEQUENCE [LARGE SCALE GENOMIC DNA]</scope>
    <source>
        <strain evidence="2">cv. HN1</strain>
        <tissue evidence="1">Leaves</tissue>
    </source>
</reference>
<dbReference type="Proteomes" id="UP000316621">
    <property type="component" value="Chromosome 3"/>
</dbReference>
<dbReference type="Gramene" id="RZC56598">
    <property type="protein sequence ID" value="RZC56598"/>
    <property type="gene ID" value="C5167_015455"/>
</dbReference>
<evidence type="ECO:0000313" key="2">
    <source>
        <dbReference type="Proteomes" id="UP000316621"/>
    </source>
</evidence>